<dbReference type="EMBL" id="BT011490">
    <property type="protein sequence ID" value="AAR99148.1"/>
    <property type="molecule type" value="mRNA"/>
</dbReference>
<protein>
    <submittedName>
        <fullName evidence="1">HL06678p</fullName>
    </submittedName>
</protein>
<name>Q6NN11_DROME</name>
<evidence type="ECO:0000313" key="1">
    <source>
        <dbReference type="EMBL" id="AAR99148.1"/>
    </source>
</evidence>
<organism evidence="1">
    <name type="scientific">Drosophila melanogaster</name>
    <name type="common">Fruit fly</name>
    <dbReference type="NCBI Taxonomy" id="7227"/>
    <lineage>
        <taxon>Eukaryota</taxon>
        <taxon>Metazoa</taxon>
        <taxon>Ecdysozoa</taxon>
        <taxon>Arthropoda</taxon>
        <taxon>Hexapoda</taxon>
        <taxon>Insecta</taxon>
        <taxon>Pterygota</taxon>
        <taxon>Neoptera</taxon>
        <taxon>Endopterygota</taxon>
        <taxon>Diptera</taxon>
        <taxon>Brachycera</taxon>
        <taxon>Muscomorpha</taxon>
        <taxon>Ephydroidea</taxon>
        <taxon>Drosophilidae</taxon>
        <taxon>Drosophila</taxon>
        <taxon>Sophophora</taxon>
    </lineage>
</organism>
<accession>Q6NN11</accession>
<dbReference type="AlphaFoldDB" id="Q6NN11"/>
<proteinExistence type="evidence at transcript level"/>
<reference evidence="1" key="1">
    <citation type="submission" date="2004-01" db="EMBL/GenBank/DDBJ databases">
        <authorList>
            <person name="Stapleton M."/>
            <person name="Carlson J."/>
            <person name="Chavez C."/>
            <person name="Frise E."/>
            <person name="George R."/>
            <person name="Pacleb J."/>
            <person name="Park S."/>
            <person name="Wan K."/>
            <person name="Yu C."/>
            <person name="Rubin G.M."/>
            <person name="Celniker S."/>
        </authorList>
    </citation>
    <scope>NUCLEOTIDE SEQUENCE</scope>
    <source>
        <strain evidence="1">Berkeley</strain>
    </source>
</reference>
<sequence length="197" mass="22375">MLFGSISTPVTSITSAAEPNVFCLLMKTPWIDCPRRSEDSIRRRNMPRGPNGLSVICGPYTAIGIYNLPILRIVFRIYKCVIVFVYKLKAYKGLNLQIYEKSTKEMAIHRSLTTTFTTQESYYVCGTAIFTITPLTIMAVMKEVSDKKHIYVFIVTGSCKTLGRHLGRFDVCKTTDGIHVFLNGERQMELWKTTILV</sequence>